<dbReference type="HOGENOM" id="CLU_2284100_0_0_1"/>
<comment type="caution">
    <text evidence="1">The sequence shown here is derived from an EMBL/GenBank/DDBJ whole genome shotgun (WGS) entry which is preliminary data.</text>
</comment>
<evidence type="ECO:0000313" key="2">
    <source>
        <dbReference type="Proteomes" id="UP000007129"/>
    </source>
</evidence>
<dbReference type="InParanoid" id="K2RG82"/>
<evidence type="ECO:0000313" key="1">
    <source>
        <dbReference type="EMBL" id="EKG09084.1"/>
    </source>
</evidence>
<dbReference type="Proteomes" id="UP000007129">
    <property type="component" value="Unassembled WGS sequence"/>
</dbReference>
<accession>K2RG82</accession>
<reference evidence="1 2" key="1">
    <citation type="journal article" date="2012" name="BMC Genomics">
        <title>Tools to kill: Genome of one of the most destructive plant pathogenic fungi Macrophomina phaseolina.</title>
        <authorList>
            <person name="Islam M.S."/>
            <person name="Haque M.S."/>
            <person name="Islam M.M."/>
            <person name="Emdad E.M."/>
            <person name="Halim A."/>
            <person name="Hossen Q.M.M."/>
            <person name="Hossain M.Z."/>
            <person name="Ahmed B."/>
            <person name="Rahim S."/>
            <person name="Rahman M.S."/>
            <person name="Alam M.M."/>
            <person name="Hou S."/>
            <person name="Wan X."/>
            <person name="Saito J.A."/>
            <person name="Alam M."/>
        </authorList>
    </citation>
    <scope>NUCLEOTIDE SEQUENCE [LARGE SCALE GENOMIC DNA]</scope>
    <source>
        <strain evidence="1 2">MS6</strain>
    </source>
</reference>
<organism evidence="1 2">
    <name type="scientific">Macrophomina phaseolina (strain MS6)</name>
    <name type="common">Charcoal rot fungus</name>
    <dbReference type="NCBI Taxonomy" id="1126212"/>
    <lineage>
        <taxon>Eukaryota</taxon>
        <taxon>Fungi</taxon>
        <taxon>Dikarya</taxon>
        <taxon>Ascomycota</taxon>
        <taxon>Pezizomycotina</taxon>
        <taxon>Dothideomycetes</taxon>
        <taxon>Dothideomycetes incertae sedis</taxon>
        <taxon>Botryosphaeriales</taxon>
        <taxon>Botryosphaeriaceae</taxon>
        <taxon>Macrophomina</taxon>
    </lineage>
</organism>
<dbReference type="VEuPathDB" id="FungiDB:MPH_13939"/>
<feature type="non-terminal residue" evidence="1">
    <location>
        <position position="1"/>
    </location>
</feature>
<protein>
    <submittedName>
        <fullName evidence="1">Uncharacterized protein</fullName>
    </submittedName>
</protein>
<proteinExistence type="predicted"/>
<dbReference type="AlphaFoldDB" id="K2RG82"/>
<name>K2RG82_MACPH</name>
<gene>
    <name evidence="1" type="ORF">MPH_13939</name>
</gene>
<sequence length="102" mass="12362">YCIWPKVVRLRQVGKERFFKSFQKTLYESIRIEKNQGGLDHHEPDMAVRHVRFISVREEHARKSILNYQSLRIRIIVRNQAMEYSSRCRPRLKGVEIVPYYL</sequence>
<dbReference type="EMBL" id="AHHD01000786">
    <property type="protein sequence ID" value="EKG09084.1"/>
    <property type="molecule type" value="Genomic_DNA"/>
</dbReference>